<dbReference type="EMBL" id="BMAO01018326">
    <property type="protein sequence ID" value="GFR22673.1"/>
    <property type="molecule type" value="Genomic_DNA"/>
</dbReference>
<dbReference type="Proteomes" id="UP000887116">
    <property type="component" value="Unassembled WGS sequence"/>
</dbReference>
<organism evidence="1 2">
    <name type="scientific">Trichonephila clavata</name>
    <name type="common">Joro spider</name>
    <name type="synonym">Nephila clavata</name>
    <dbReference type="NCBI Taxonomy" id="2740835"/>
    <lineage>
        <taxon>Eukaryota</taxon>
        <taxon>Metazoa</taxon>
        <taxon>Ecdysozoa</taxon>
        <taxon>Arthropoda</taxon>
        <taxon>Chelicerata</taxon>
        <taxon>Arachnida</taxon>
        <taxon>Araneae</taxon>
        <taxon>Araneomorphae</taxon>
        <taxon>Entelegynae</taxon>
        <taxon>Araneoidea</taxon>
        <taxon>Nephilidae</taxon>
        <taxon>Trichonephila</taxon>
    </lineage>
</organism>
<comment type="caution">
    <text evidence="1">The sequence shown here is derived from an EMBL/GenBank/DDBJ whole genome shotgun (WGS) entry which is preliminary data.</text>
</comment>
<gene>
    <name evidence="1" type="ORF">TNCT_276211</name>
</gene>
<keyword evidence="2" id="KW-1185">Reference proteome</keyword>
<accession>A0A8X6JEU5</accession>
<protein>
    <submittedName>
        <fullName evidence="1">Uncharacterized protein</fullName>
    </submittedName>
</protein>
<reference evidence="1" key="1">
    <citation type="submission" date="2020-07" db="EMBL/GenBank/DDBJ databases">
        <title>Multicomponent nature underlies the extraordinary mechanical properties of spider dragline silk.</title>
        <authorList>
            <person name="Kono N."/>
            <person name="Nakamura H."/>
            <person name="Mori M."/>
            <person name="Yoshida Y."/>
            <person name="Ohtoshi R."/>
            <person name="Malay A.D."/>
            <person name="Moran D.A.P."/>
            <person name="Tomita M."/>
            <person name="Numata K."/>
            <person name="Arakawa K."/>
        </authorList>
    </citation>
    <scope>NUCLEOTIDE SEQUENCE</scope>
</reference>
<evidence type="ECO:0000313" key="2">
    <source>
        <dbReference type="Proteomes" id="UP000887116"/>
    </source>
</evidence>
<proteinExistence type="predicted"/>
<sequence>MTSESYVGALGPLSEAEGIVRSRIHEVSVITLYFFEEVIHEEARRWSTIRHDMLLCCYITSEIQSYLASLQIHCYYDLRCLSDGILIPRLAREI</sequence>
<name>A0A8X6JEU5_TRICU</name>
<evidence type="ECO:0000313" key="1">
    <source>
        <dbReference type="EMBL" id="GFR22673.1"/>
    </source>
</evidence>
<dbReference type="AlphaFoldDB" id="A0A8X6JEU5"/>